<dbReference type="GO" id="GO:0004459">
    <property type="term" value="F:L-lactate dehydrogenase (NAD+) activity"/>
    <property type="evidence" value="ECO:0007669"/>
    <property type="project" value="UniProtKB-EC"/>
</dbReference>
<dbReference type="Proteomes" id="UP001065613">
    <property type="component" value="Chromosome"/>
</dbReference>
<dbReference type="SUPFAM" id="SSF56327">
    <property type="entry name" value="LDH C-terminal domain-like"/>
    <property type="match status" value="1"/>
</dbReference>
<dbReference type="GO" id="GO:0006089">
    <property type="term" value="P:lactate metabolic process"/>
    <property type="evidence" value="ECO:0007669"/>
    <property type="project" value="TreeGrafter"/>
</dbReference>
<dbReference type="EMBL" id="CP073041">
    <property type="protein sequence ID" value="UXE64377.1"/>
    <property type="molecule type" value="Genomic_DNA"/>
</dbReference>
<evidence type="ECO:0000259" key="11">
    <source>
        <dbReference type="Pfam" id="PF02866"/>
    </source>
</evidence>
<organism evidence="12">
    <name type="scientific">Woronichinia naegeliana WA131</name>
    <dbReference type="NCBI Taxonomy" id="2824559"/>
    <lineage>
        <taxon>Bacteria</taxon>
        <taxon>Bacillati</taxon>
        <taxon>Cyanobacteriota</taxon>
        <taxon>Cyanophyceae</taxon>
        <taxon>Synechococcales</taxon>
        <taxon>Coelosphaeriaceae</taxon>
        <taxon>Woronichinia</taxon>
    </lineage>
</organism>
<dbReference type="GO" id="GO:0030060">
    <property type="term" value="F:L-malate dehydrogenase (NAD+) activity"/>
    <property type="evidence" value="ECO:0007669"/>
    <property type="project" value="UniProtKB-UniRule"/>
</dbReference>
<dbReference type="FunFam" id="3.90.110.10:FF:000004">
    <property type="entry name" value="Malate dehydrogenase"/>
    <property type="match status" value="1"/>
</dbReference>
<evidence type="ECO:0000256" key="8">
    <source>
        <dbReference type="PIRSR" id="PIRSR000102-2"/>
    </source>
</evidence>
<reference evidence="12" key="1">
    <citation type="submission" date="2021-04" db="EMBL/GenBank/DDBJ databases">
        <title>Genome sequence of Woronichinia naegeliana from Washington state freshwater lake bloom.</title>
        <authorList>
            <person name="Dreher T.W."/>
        </authorList>
    </citation>
    <scope>NUCLEOTIDE SEQUENCE</scope>
    <source>
        <strain evidence="12">WA131</strain>
    </source>
</reference>
<dbReference type="Pfam" id="PF02866">
    <property type="entry name" value="Ldh_1_C"/>
    <property type="match status" value="1"/>
</dbReference>
<dbReference type="InterPro" id="IPR011275">
    <property type="entry name" value="Malate_DH_type3"/>
</dbReference>
<evidence type="ECO:0000256" key="2">
    <source>
        <dbReference type="ARBA" id="ARBA00022532"/>
    </source>
</evidence>
<dbReference type="NCBIfam" id="NF004863">
    <property type="entry name" value="PRK06223.1"/>
    <property type="match status" value="1"/>
</dbReference>
<dbReference type="SUPFAM" id="SSF51735">
    <property type="entry name" value="NAD(P)-binding Rossmann-fold domains"/>
    <property type="match status" value="1"/>
</dbReference>
<name>A0A977PZ16_9CYAN</name>
<feature type="domain" description="Lactate/malate dehydrogenase C-terminal" evidence="11">
    <location>
        <begin position="158"/>
        <end position="317"/>
    </location>
</feature>
<dbReference type="InterPro" id="IPR001557">
    <property type="entry name" value="L-lactate/malate_DH"/>
</dbReference>
<comment type="similarity">
    <text evidence="6">Belongs to the LDH/MDH superfamily. MDH type 3 family.</text>
</comment>
<feature type="binding site" evidence="6 8">
    <location>
        <position position="131"/>
    </location>
    <ligand>
        <name>substrate</name>
    </ligand>
</feature>
<dbReference type="HAMAP" id="MF_00487">
    <property type="entry name" value="Malate_dehydrog_3"/>
    <property type="match status" value="1"/>
</dbReference>
<sequence length="325" mass="34585">MNTLSYSPIACQSARVAIIGAGNVGRTLAQRIVSKNLADVVLLDIVPGLPQGIALDLMAAQGVEEHDSEVLGTNQYEETAGADIVVITAGLARKPGMSRDDLLHINAKIVVEAAQNTLKYSPNAIFIVITNPLDVMTYLVWKATGLPSKRVMGMAGVLDSSRLQTFIAMHLGVCTADISAMVLGGHGDLMLPLPRYCTVRGVPITELMSLETIEQLVERTRNGGAEIVKLLQTGGAYYAPASSACVMVESILRNQSRLLPAATYLNGEYGLTDVFIGVPCRLGCRGVETVLEVKLTDAETESLHLSAQSVRKNVDLALQGLGLAE</sequence>
<keyword evidence="2 6" id="KW-0816">Tricarboxylic acid cycle</keyword>
<feature type="binding site" evidence="6 8">
    <location>
        <position position="93"/>
    </location>
    <ligand>
        <name>substrate</name>
    </ligand>
</feature>
<evidence type="ECO:0000256" key="1">
    <source>
        <dbReference type="ARBA" id="ARBA00006054"/>
    </source>
</evidence>
<protein>
    <recommendedName>
        <fullName evidence="6">Malate dehydrogenase</fullName>
        <ecNumber evidence="6">1.1.1.37</ecNumber>
    </recommendedName>
</protein>
<dbReference type="FunFam" id="3.40.50.720:FF:000018">
    <property type="entry name" value="Malate dehydrogenase"/>
    <property type="match status" value="1"/>
</dbReference>
<dbReference type="CDD" id="cd01339">
    <property type="entry name" value="LDH-like_MDH"/>
    <property type="match status" value="1"/>
</dbReference>
<dbReference type="PRINTS" id="PR00086">
    <property type="entry name" value="LLDHDRGNASE"/>
</dbReference>
<dbReference type="InterPro" id="IPR015955">
    <property type="entry name" value="Lactate_DH/Glyco_Ohase_4_C"/>
</dbReference>
<keyword evidence="3 6" id="KW-0560">Oxidoreductase</keyword>
<keyword evidence="4 6" id="KW-0520">NAD</keyword>
<evidence type="ECO:0000259" key="10">
    <source>
        <dbReference type="Pfam" id="PF00056"/>
    </source>
</evidence>
<dbReference type="InterPro" id="IPR022383">
    <property type="entry name" value="Lactate/malate_DH_C"/>
</dbReference>
<evidence type="ECO:0000256" key="6">
    <source>
        <dbReference type="HAMAP-Rule" id="MF_00487"/>
    </source>
</evidence>
<feature type="binding site" evidence="6 8">
    <location>
        <position position="99"/>
    </location>
    <ligand>
        <name>substrate</name>
    </ligand>
</feature>
<evidence type="ECO:0000256" key="9">
    <source>
        <dbReference type="PIRSR" id="PIRSR000102-3"/>
    </source>
</evidence>
<dbReference type="InterPro" id="IPR036291">
    <property type="entry name" value="NAD(P)-bd_dom_sf"/>
</dbReference>
<feature type="binding site" evidence="6 9">
    <location>
        <position position="44"/>
    </location>
    <ligand>
        <name>NAD(+)</name>
        <dbReference type="ChEBI" id="CHEBI:57540"/>
    </ligand>
</feature>
<dbReference type="Pfam" id="PF00056">
    <property type="entry name" value="Ldh_1_N"/>
    <property type="match status" value="1"/>
</dbReference>
<proteinExistence type="inferred from homology"/>
<feature type="binding site" evidence="6 8">
    <location>
        <position position="162"/>
    </location>
    <ligand>
        <name>substrate</name>
    </ligand>
</feature>
<dbReference type="Gene3D" id="3.90.110.10">
    <property type="entry name" value="Lactate dehydrogenase/glycoside hydrolase, family 4, C-terminal"/>
    <property type="match status" value="1"/>
</dbReference>
<dbReference type="InterPro" id="IPR001236">
    <property type="entry name" value="Lactate/malate_DH_N"/>
</dbReference>
<feature type="active site" description="Proton acceptor" evidence="6 7">
    <location>
        <position position="186"/>
    </location>
</feature>
<dbReference type="PANTHER" id="PTHR43128">
    <property type="entry name" value="L-2-HYDROXYCARBOXYLATE DEHYDROGENASE (NAD(P)(+))"/>
    <property type="match status" value="1"/>
</dbReference>
<feature type="binding site" evidence="6 9">
    <location>
        <begin position="20"/>
        <end position="25"/>
    </location>
    <ligand>
        <name>NAD(+)</name>
        <dbReference type="ChEBI" id="CHEBI:57540"/>
    </ligand>
</feature>
<feature type="binding site" evidence="6 9">
    <location>
        <position position="106"/>
    </location>
    <ligand>
        <name>NAD(+)</name>
        <dbReference type="ChEBI" id="CHEBI:57540"/>
    </ligand>
</feature>
<comment type="catalytic activity">
    <reaction evidence="6">
        <text>(S)-malate + NAD(+) = oxaloacetate + NADH + H(+)</text>
        <dbReference type="Rhea" id="RHEA:21432"/>
        <dbReference type="ChEBI" id="CHEBI:15378"/>
        <dbReference type="ChEBI" id="CHEBI:15589"/>
        <dbReference type="ChEBI" id="CHEBI:16452"/>
        <dbReference type="ChEBI" id="CHEBI:57540"/>
        <dbReference type="ChEBI" id="CHEBI:57945"/>
        <dbReference type="EC" id="1.1.1.37"/>
    </reaction>
</comment>
<dbReference type="Gene3D" id="3.40.50.720">
    <property type="entry name" value="NAD(P)-binding Rossmann-like Domain"/>
    <property type="match status" value="1"/>
</dbReference>
<dbReference type="PIRSF" id="PIRSF000102">
    <property type="entry name" value="Lac_mal_DH"/>
    <property type="match status" value="1"/>
</dbReference>
<dbReference type="EC" id="1.1.1.37" evidence="6"/>
<dbReference type="GO" id="GO:0006099">
    <property type="term" value="P:tricarboxylic acid cycle"/>
    <property type="evidence" value="ECO:0007669"/>
    <property type="project" value="UniProtKB-UniRule"/>
</dbReference>
<gene>
    <name evidence="6 12" type="primary">mdh</name>
    <name evidence="12" type="ORF">KA717_18995</name>
</gene>
<dbReference type="AlphaFoldDB" id="A0A977PZ16"/>
<comment type="function">
    <text evidence="6">Catalyzes the reversible oxidation of malate to oxaloacetate.</text>
</comment>
<evidence type="ECO:0000256" key="7">
    <source>
        <dbReference type="PIRSR" id="PIRSR000102-1"/>
    </source>
</evidence>
<evidence type="ECO:0000256" key="4">
    <source>
        <dbReference type="ARBA" id="ARBA00023027"/>
    </source>
</evidence>
<accession>A0A977PZ16</accession>
<comment type="similarity">
    <text evidence="1">Belongs to the LDH/MDH superfamily. LDH family.</text>
</comment>
<evidence type="ECO:0000256" key="5">
    <source>
        <dbReference type="ARBA" id="ARBA00049258"/>
    </source>
</evidence>
<comment type="catalytic activity">
    <reaction evidence="5">
        <text>(S)-lactate + NAD(+) = pyruvate + NADH + H(+)</text>
        <dbReference type="Rhea" id="RHEA:23444"/>
        <dbReference type="ChEBI" id="CHEBI:15361"/>
        <dbReference type="ChEBI" id="CHEBI:15378"/>
        <dbReference type="ChEBI" id="CHEBI:16651"/>
        <dbReference type="ChEBI" id="CHEBI:57540"/>
        <dbReference type="ChEBI" id="CHEBI:57945"/>
        <dbReference type="EC" id="1.1.1.27"/>
    </reaction>
</comment>
<evidence type="ECO:0000313" key="12">
    <source>
        <dbReference type="EMBL" id="UXE64377.1"/>
    </source>
</evidence>
<evidence type="ECO:0000256" key="3">
    <source>
        <dbReference type="ARBA" id="ARBA00023002"/>
    </source>
</evidence>
<feature type="domain" description="Lactate/malate dehydrogenase N-terminal" evidence="10">
    <location>
        <begin position="15"/>
        <end position="153"/>
    </location>
</feature>
<dbReference type="PANTHER" id="PTHR43128:SF16">
    <property type="entry name" value="L-LACTATE DEHYDROGENASE"/>
    <property type="match status" value="1"/>
</dbReference>
<dbReference type="NCBIfam" id="TIGR01763">
    <property type="entry name" value="MalateDH_bact"/>
    <property type="match status" value="1"/>
</dbReference>
<dbReference type="KEGG" id="wna:KA717_18995"/>
<feature type="binding site" evidence="6 9">
    <location>
        <begin position="129"/>
        <end position="131"/>
    </location>
    <ligand>
        <name>NAD(+)</name>
        <dbReference type="ChEBI" id="CHEBI:57540"/>
    </ligand>
</feature>